<evidence type="ECO:0000313" key="4">
    <source>
        <dbReference type="Proteomes" id="UP000560066"/>
    </source>
</evidence>
<dbReference type="InterPro" id="IPR002870">
    <property type="entry name" value="Peptidase_M12B_N"/>
</dbReference>
<evidence type="ECO:0000259" key="2">
    <source>
        <dbReference type="Pfam" id="PF01562"/>
    </source>
</evidence>
<dbReference type="GO" id="GO:0005178">
    <property type="term" value="F:integrin binding"/>
    <property type="evidence" value="ECO:0007669"/>
    <property type="project" value="TreeGrafter"/>
</dbReference>
<organism evidence="3 4">
    <name type="scientific">Neodrepanis coruscans</name>
    <name type="common">wattled asity</name>
    <dbReference type="NCBI Taxonomy" id="254563"/>
    <lineage>
        <taxon>Eukaryota</taxon>
        <taxon>Metazoa</taxon>
        <taxon>Chordata</taxon>
        <taxon>Craniata</taxon>
        <taxon>Vertebrata</taxon>
        <taxon>Euteleostomi</taxon>
        <taxon>Archelosauria</taxon>
        <taxon>Archosauria</taxon>
        <taxon>Dinosauria</taxon>
        <taxon>Saurischia</taxon>
        <taxon>Theropoda</taxon>
        <taxon>Coelurosauria</taxon>
        <taxon>Aves</taxon>
        <taxon>Neognathae</taxon>
        <taxon>Neoaves</taxon>
        <taxon>Telluraves</taxon>
        <taxon>Australaves</taxon>
        <taxon>Passeriformes</taxon>
        <taxon>Philepittidae</taxon>
        <taxon>Neodrepanis</taxon>
    </lineage>
</organism>
<keyword evidence="1" id="KW-1015">Disulfide bond</keyword>
<protein>
    <submittedName>
        <fullName evidence="3">ADA15 protein</fullName>
    </submittedName>
</protein>
<proteinExistence type="predicted"/>
<dbReference type="OrthoDB" id="5951731at2759"/>
<dbReference type="PANTHER" id="PTHR11905">
    <property type="entry name" value="ADAM A DISINTEGRIN AND METALLOPROTEASE DOMAIN"/>
    <property type="match status" value="1"/>
</dbReference>
<reference evidence="3 4" key="1">
    <citation type="submission" date="2019-09" db="EMBL/GenBank/DDBJ databases">
        <title>Bird 10,000 Genomes (B10K) Project - Family phase.</title>
        <authorList>
            <person name="Zhang G."/>
        </authorList>
    </citation>
    <scope>NUCLEOTIDE SEQUENCE [LARGE SCALE GENOMIC DNA]</scope>
    <source>
        <strain evidence="3">B10K-DU-002-79</strain>
    </source>
</reference>
<dbReference type="EMBL" id="VYZS01347830">
    <property type="protein sequence ID" value="NXS14271.1"/>
    <property type="molecule type" value="Genomic_DNA"/>
</dbReference>
<dbReference type="Proteomes" id="UP000560066">
    <property type="component" value="Unassembled WGS sequence"/>
</dbReference>
<comment type="caution">
    <text evidence="3">The sequence shown here is derived from an EMBL/GenBank/DDBJ whole genome shotgun (WGS) entry which is preliminary data.</text>
</comment>
<dbReference type="AlphaFoldDB" id="A0A7L2RY42"/>
<dbReference type="Pfam" id="PF01562">
    <property type="entry name" value="Pep_M12B_propep"/>
    <property type="match status" value="1"/>
</dbReference>
<gene>
    <name evidence="3" type="primary">Adam15</name>
    <name evidence="3" type="ORF">NEOCOR_R09651</name>
</gene>
<dbReference type="GO" id="GO:0007229">
    <property type="term" value="P:integrin-mediated signaling pathway"/>
    <property type="evidence" value="ECO:0007669"/>
    <property type="project" value="TreeGrafter"/>
</dbReference>
<evidence type="ECO:0000256" key="1">
    <source>
        <dbReference type="ARBA" id="ARBA00023157"/>
    </source>
</evidence>
<dbReference type="GO" id="GO:0005615">
    <property type="term" value="C:extracellular space"/>
    <property type="evidence" value="ECO:0007669"/>
    <property type="project" value="TreeGrafter"/>
</dbReference>
<sequence length="235" mass="25685">GPHAGDSSRQHSTKLGHSWPVIPWVLQDNRTLSLAEATQEGFPPQLRVLLELEGMRLVLELEQNWDLVQGAGALLYYLPNGTWVTEEPSKQEHCCYQGMVQGFPGSWANLCACTGLSGQIQLSKTRSYGLEPDTSPPGQPGMSRSWVVQLAPQACRQDPLDPHPGAEVTEPPWPQRGKRAAVEQRFVELVMVVDHAAVSAGHCPQNRGCPLSGHLLDPSPCLCSSRITSTYNVFA</sequence>
<evidence type="ECO:0000313" key="3">
    <source>
        <dbReference type="EMBL" id="NXS14271.1"/>
    </source>
</evidence>
<dbReference type="GO" id="GO:0045087">
    <property type="term" value="P:innate immune response"/>
    <property type="evidence" value="ECO:0007669"/>
    <property type="project" value="TreeGrafter"/>
</dbReference>
<dbReference type="PANTHER" id="PTHR11905:SF130">
    <property type="entry name" value="DISINTEGRIN AND METALLOPROTEINASE DOMAIN-CONTAINING PROTEIN 15"/>
    <property type="match status" value="1"/>
</dbReference>
<feature type="domain" description="Peptidase M12B propeptide" evidence="2">
    <location>
        <begin position="30"/>
        <end position="101"/>
    </location>
</feature>
<name>A0A7L2RY42_9PASS</name>
<keyword evidence="4" id="KW-1185">Reference proteome</keyword>
<feature type="non-terminal residue" evidence="3">
    <location>
        <position position="1"/>
    </location>
</feature>
<accession>A0A7L2RY42</accession>
<feature type="non-terminal residue" evidence="3">
    <location>
        <position position="235"/>
    </location>
</feature>